<organism evidence="1 2">
    <name type="scientific">Paenibacillus glycinis</name>
    <dbReference type="NCBI Taxonomy" id="2697035"/>
    <lineage>
        <taxon>Bacteria</taxon>
        <taxon>Bacillati</taxon>
        <taxon>Bacillota</taxon>
        <taxon>Bacilli</taxon>
        <taxon>Bacillales</taxon>
        <taxon>Paenibacillaceae</taxon>
        <taxon>Paenibacillus</taxon>
    </lineage>
</organism>
<comment type="caution">
    <text evidence="1">The sequence shown here is derived from an EMBL/GenBank/DDBJ whole genome shotgun (WGS) entry which is preliminary data.</text>
</comment>
<evidence type="ECO:0000313" key="2">
    <source>
        <dbReference type="Proteomes" id="UP000665561"/>
    </source>
</evidence>
<sequence>MTRLIDARTSMGINATDFNPDPFPSDTPVLVGQVGLNVPSTTPGIIRAQFDGIVGIQLPETPTGGIFVTLTLVRGFLPTDDIVYESFSSFDTVNNNQLIPFSASDYNVPAPAGGELVYTLFLETPNAGPFVLRSGPENFNASVYTD</sequence>
<dbReference type="RefSeq" id="WP_161743744.1">
    <property type="nucleotide sequence ID" value="NZ_JAAAMV010000009.1"/>
</dbReference>
<dbReference type="EMBL" id="JAAAMV010000009">
    <property type="protein sequence ID" value="NBD24940.1"/>
    <property type="molecule type" value="Genomic_DNA"/>
</dbReference>
<dbReference type="Proteomes" id="UP000665561">
    <property type="component" value="Unassembled WGS sequence"/>
</dbReference>
<name>A0ABW9XQN7_9BACL</name>
<evidence type="ECO:0000313" key="1">
    <source>
        <dbReference type="EMBL" id="NBD24940.1"/>
    </source>
</evidence>
<reference evidence="1 2" key="1">
    <citation type="submission" date="2020-01" db="EMBL/GenBank/DDBJ databases">
        <title>Paenibacillus soybeanensis sp. nov. isolated from the nodules of soybean (Glycine max(L.) Merr).</title>
        <authorList>
            <person name="Wang H."/>
        </authorList>
    </citation>
    <scope>NUCLEOTIDE SEQUENCE [LARGE SCALE GENOMIC DNA]</scope>
    <source>
        <strain evidence="1 2">T1</strain>
    </source>
</reference>
<evidence type="ECO:0008006" key="3">
    <source>
        <dbReference type="Google" id="ProtNLM"/>
    </source>
</evidence>
<keyword evidence="2" id="KW-1185">Reference proteome</keyword>
<accession>A0ABW9XQN7</accession>
<gene>
    <name evidence="1" type="ORF">GT019_13730</name>
</gene>
<proteinExistence type="predicted"/>
<protein>
    <recommendedName>
        <fullName evidence="3">Exosporium leader peptide</fullName>
    </recommendedName>
</protein>